<dbReference type="EMBL" id="JBHUHP010000008">
    <property type="protein sequence ID" value="MFD2091430.1"/>
    <property type="molecule type" value="Genomic_DNA"/>
</dbReference>
<comment type="caution">
    <text evidence="4">The sequence shown here is derived from an EMBL/GenBank/DDBJ whole genome shotgun (WGS) entry which is preliminary data.</text>
</comment>
<dbReference type="PANTHER" id="PTHR16305">
    <property type="entry name" value="TESTICULAR SOLUBLE ADENYLYL CYCLASE"/>
    <property type="match status" value="1"/>
</dbReference>
<proteinExistence type="predicted"/>
<evidence type="ECO:0000259" key="3">
    <source>
        <dbReference type="Pfam" id="PF13191"/>
    </source>
</evidence>
<evidence type="ECO:0000313" key="4">
    <source>
        <dbReference type="EMBL" id="MFD2091430.1"/>
    </source>
</evidence>
<keyword evidence="2 4" id="KW-0067">ATP-binding</keyword>
<dbReference type="Pfam" id="PF13191">
    <property type="entry name" value="AAA_16"/>
    <property type="match status" value="1"/>
</dbReference>
<evidence type="ECO:0000256" key="2">
    <source>
        <dbReference type="ARBA" id="ARBA00022840"/>
    </source>
</evidence>
<dbReference type="SUPFAM" id="SSF52540">
    <property type="entry name" value="P-loop containing nucleoside triphosphate hydrolases"/>
    <property type="match status" value="1"/>
</dbReference>
<dbReference type="Gene3D" id="3.40.50.300">
    <property type="entry name" value="P-loop containing nucleotide triphosphate hydrolases"/>
    <property type="match status" value="1"/>
</dbReference>
<dbReference type="PANTHER" id="PTHR16305:SF28">
    <property type="entry name" value="GUANYLATE CYCLASE DOMAIN-CONTAINING PROTEIN"/>
    <property type="match status" value="1"/>
</dbReference>
<dbReference type="InterPro" id="IPR011990">
    <property type="entry name" value="TPR-like_helical_dom_sf"/>
</dbReference>
<evidence type="ECO:0000313" key="5">
    <source>
        <dbReference type="Proteomes" id="UP001597402"/>
    </source>
</evidence>
<name>A0ABW4X8D7_9ACTN</name>
<dbReference type="GO" id="GO:0005524">
    <property type="term" value="F:ATP binding"/>
    <property type="evidence" value="ECO:0007669"/>
    <property type="project" value="UniProtKB-KW"/>
</dbReference>
<dbReference type="Proteomes" id="UP001597402">
    <property type="component" value="Unassembled WGS sequence"/>
</dbReference>
<evidence type="ECO:0000256" key="1">
    <source>
        <dbReference type="ARBA" id="ARBA00022741"/>
    </source>
</evidence>
<feature type="domain" description="Orc1-like AAA ATPase" evidence="3">
    <location>
        <begin position="3"/>
        <end position="176"/>
    </location>
</feature>
<keyword evidence="5" id="KW-1185">Reference proteome</keyword>
<reference evidence="5" key="1">
    <citation type="journal article" date="2019" name="Int. J. Syst. Evol. Microbiol.">
        <title>The Global Catalogue of Microorganisms (GCM) 10K type strain sequencing project: providing services to taxonomists for standard genome sequencing and annotation.</title>
        <authorList>
            <consortium name="The Broad Institute Genomics Platform"/>
            <consortium name="The Broad Institute Genome Sequencing Center for Infectious Disease"/>
            <person name="Wu L."/>
            <person name="Ma J."/>
        </authorList>
    </citation>
    <scope>NUCLEOTIDE SEQUENCE [LARGE SCALE GENOMIC DNA]</scope>
    <source>
        <strain evidence="5">JCM 3338</strain>
    </source>
</reference>
<protein>
    <submittedName>
        <fullName evidence="4">ATP-binding protein</fullName>
    </submittedName>
</protein>
<dbReference type="InterPro" id="IPR027417">
    <property type="entry name" value="P-loop_NTPase"/>
</dbReference>
<gene>
    <name evidence="4" type="ORF">ACFSHS_07550</name>
</gene>
<dbReference type="Gene3D" id="1.25.40.10">
    <property type="entry name" value="Tetratricopeptide repeat domain"/>
    <property type="match status" value="1"/>
</dbReference>
<accession>A0ABW4X8D7</accession>
<dbReference type="InterPro" id="IPR041664">
    <property type="entry name" value="AAA_16"/>
</dbReference>
<dbReference type="RefSeq" id="WP_376873707.1">
    <property type="nucleotide sequence ID" value="NZ_JBHUHP010000008.1"/>
</dbReference>
<organism evidence="4 5">
    <name type="scientific">Blastococcus deserti</name>
    <dbReference type="NCBI Taxonomy" id="2259033"/>
    <lineage>
        <taxon>Bacteria</taxon>
        <taxon>Bacillati</taxon>
        <taxon>Actinomycetota</taxon>
        <taxon>Actinomycetes</taxon>
        <taxon>Geodermatophilales</taxon>
        <taxon>Geodermatophilaceae</taxon>
        <taxon>Blastococcus</taxon>
    </lineage>
</organism>
<keyword evidence="1" id="KW-0547">Nucleotide-binding</keyword>
<sequence length="1067" mass="114474">MLFVGRARALSRLLAAVEDAAAGYAQLVLVSGEAGMGKTALVRVAAARSGLVVGWGTCVEAERTPAFWPWSCALRGVLGTLSPAESAELTRIDTPELARLLPELADDGAATDVDGLLDTDAARLRLFDGVARFLERLARRRPVFLVLDDLQWADGSSLELLEYVTRSARPVPLVIVGAYRHDELAADTERVLATIAVRGELVQLHGLSSDEVFALVAGAVGDDAALRWAVEVHRRTDGHPFLARHLAELLAHPAGAAGSVPAAAHDLAVRRVERLSPGCRELVQAAAVAGNELKPDVLAEVCAVDLPRATALIAEGVRAGVLVTSSDGERTFLAHDLFREALYSRLPIQRRMALHQAIARALEHRHERGSAVEPAELARHCAAAVPLDGADRAIRWARSAAAAERARLGFAEAAAHLARARRAVEDSGHADVGGALIDLLVEEADARARSGDPPAAHALLDDAARRATVLRDAERLGRVALGVQQLGGRFSMPHDAIVELLEAARRALDGTGALMEARVTASLARELTHSVPRDRDLARPLSERALALAREHDDDATLAACLLARHDVLWVPGRARERIEVASEIVSLAQRMGDEERQAEGLLLLATAQLEDGSAAYRATVTQYLALAEGFGQPRHDYMALTRRAALALIDGRLDEAEDLIDRAGELGEQISEPDTINVRTGQRLALAWARGEPKLLRTVAEEAIRCWVGVPLHAHAVAAGLLALADEPDDLDAARRALETVVANDSWRADRSYLWSLFMGGMATAAVRLGDRALCGQLLDDLRPFTGTGGIGGSLVCYMGSNALWAGIVADALGRTEEALRWLEESLVVHRRVGAAVWEAESHLQLAAIGAPGDHAERAARLAGELGLKRVLAHPWAGVDAVSSTVADGPVAELCRDGEMWRVRFGSVSAHLRDSKGLADLHTLLTRPGTDVHVLELAGAGHVERDTGTLLDGAARTAFRRRLDELESDLAAARDDGDLGRVQRLDQERAALIAELRRAAGLAGRARSLGSSTTERARKTVTSRLREAIHRIDTVLPELGTHLDRSVITGTTCRYEPTPGITWKLW</sequence>